<gene>
    <name evidence="2" type="ORF">C2845_PM05G15970</name>
</gene>
<accession>A0A3L6SX92</accession>
<dbReference type="OrthoDB" id="10576245at2759"/>
<dbReference type="Proteomes" id="UP000275267">
    <property type="component" value="Unassembled WGS sequence"/>
</dbReference>
<dbReference type="EMBL" id="PQIB02000003">
    <property type="protein sequence ID" value="RLN28165.1"/>
    <property type="molecule type" value="Genomic_DNA"/>
</dbReference>
<sequence length="614" mass="69673">MTTVTVPCQRLFGDELRNPSTDRCNPIPETRNLCKPFSVANSIIHSQRKSQNHTEFQSRARVATINSKNLDTRLRILRLRLGFFKIKLARFLDDVYKNPPDPGPANSSSILYLFDSEEVREVGERSTSHLPPEDGPEISSSTHYITDLKEDDDEREGFTTQLLPKKGPTIPSSTQLTVGIEEVQEERKEFVPQVLPEEKKLQVIRDCNLWHVEASYKVDGGSFERDKVSLQIPLETPLQGNYQPTLPSRCLLNCPIEEKKAYPEEPKVGVKESNHLEGDVGTLPRRVGKEVAESSYATTKRAFVVDMSMGRRTPCNQLLAVASFLSILVMTSRILVDRTEEVWNIRDLKEDCPKEAKLGRNFILESSKEDGWKHVIFGGLWQYKRNAFWLEGLVAGADPSSVFTHVSMRVQFKIIPFYRLTKEQAHKPSTRKTMNIYSNTRGCTNDKIIRMRVQVPFLWPCTWRSYYITKSHGKQSEMETNVNDHGESVNLMAPESAPKQTKNTEAVFIGISSWDNWIEPWRRNNSSAEGFEKSVVLPDIINQNAGYLTSLLRWPTAPTGQCGGEELEGLCVEELYQIGREVEAGLHRVPTTKPFPKRSGIAEDDWSLDGNGTI</sequence>
<evidence type="ECO:0000256" key="1">
    <source>
        <dbReference type="SAM" id="MobiDB-lite"/>
    </source>
</evidence>
<protein>
    <submittedName>
        <fullName evidence="2">Uncharacterized protein</fullName>
    </submittedName>
</protein>
<keyword evidence="3" id="KW-1185">Reference proteome</keyword>
<dbReference type="AlphaFoldDB" id="A0A3L6SX92"/>
<dbReference type="STRING" id="4540.A0A3L6SX92"/>
<reference evidence="3" key="1">
    <citation type="journal article" date="2019" name="Nat. Commun.">
        <title>The genome of broomcorn millet.</title>
        <authorList>
            <person name="Zou C."/>
            <person name="Miki D."/>
            <person name="Li D."/>
            <person name="Tang Q."/>
            <person name="Xiao L."/>
            <person name="Rajput S."/>
            <person name="Deng P."/>
            <person name="Jia W."/>
            <person name="Huang R."/>
            <person name="Zhang M."/>
            <person name="Sun Y."/>
            <person name="Hu J."/>
            <person name="Fu X."/>
            <person name="Schnable P.S."/>
            <person name="Li F."/>
            <person name="Zhang H."/>
            <person name="Feng B."/>
            <person name="Zhu X."/>
            <person name="Liu R."/>
            <person name="Schnable J.C."/>
            <person name="Zhu J.-K."/>
            <person name="Zhang H."/>
        </authorList>
    </citation>
    <scope>NUCLEOTIDE SEQUENCE [LARGE SCALE GENOMIC DNA]</scope>
</reference>
<evidence type="ECO:0000313" key="2">
    <source>
        <dbReference type="EMBL" id="RLN28165.1"/>
    </source>
</evidence>
<name>A0A3L6SX92_PANMI</name>
<organism evidence="2 3">
    <name type="scientific">Panicum miliaceum</name>
    <name type="common">Proso millet</name>
    <name type="synonym">Broomcorn millet</name>
    <dbReference type="NCBI Taxonomy" id="4540"/>
    <lineage>
        <taxon>Eukaryota</taxon>
        <taxon>Viridiplantae</taxon>
        <taxon>Streptophyta</taxon>
        <taxon>Embryophyta</taxon>
        <taxon>Tracheophyta</taxon>
        <taxon>Spermatophyta</taxon>
        <taxon>Magnoliopsida</taxon>
        <taxon>Liliopsida</taxon>
        <taxon>Poales</taxon>
        <taxon>Poaceae</taxon>
        <taxon>PACMAD clade</taxon>
        <taxon>Panicoideae</taxon>
        <taxon>Panicodae</taxon>
        <taxon>Paniceae</taxon>
        <taxon>Panicinae</taxon>
        <taxon>Panicum</taxon>
        <taxon>Panicum sect. Panicum</taxon>
    </lineage>
</organism>
<proteinExistence type="predicted"/>
<evidence type="ECO:0000313" key="3">
    <source>
        <dbReference type="Proteomes" id="UP000275267"/>
    </source>
</evidence>
<feature type="region of interest" description="Disordered" evidence="1">
    <location>
        <begin position="589"/>
        <end position="614"/>
    </location>
</feature>
<comment type="caution">
    <text evidence="2">The sequence shown here is derived from an EMBL/GenBank/DDBJ whole genome shotgun (WGS) entry which is preliminary data.</text>
</comment>